<gene>
    <name evidence="2" type="ORF">WALSEDRAFT_28903</name>
</gene>
<dbReference type="HOGENOM" id="CLU_1020150_0_0_1"/>
<proteinExistence type="predicted"/>
<name>I4YBC0_WALMC</name>
<accession>I4YBC0</accession>
<dbReference type="EMBL" id="JH668233">
    <property type="protein sequence ID" value="EIM21262.1"/>
    <property type="molecule type" value="Genomic_DNA"/>
</dbReference>
<evidence type="ECO:0000256" key="1">
    <source>
        <dbReference type="SAM" id="Phobius"/>
    </source>
</evidence>
<reference evidence="2 3" key="1">
    <citation type="journal article" date="2012" name="Fungal Genet. Biol.">
        <title>The genome of the xerotolerant mold Wallemia sebi reveals adaptations to osmotic stress and suggests cryptic sexual reproduction.</title>
        <authorList>
            <person name="Padamsee M."/>
            <person name="Kumar T.K.A."/>
            <person name="Riley R."/>
            <person name="Binder M."/>
            <person name="Boyd A."/>
            <person name="Calvo A.M."/>
            <person name="Furukawa K."/>
            <person name="Hesse C."/>
            <person name="Hohmann S."/>
            <person name="James T.Y."/>
            <person name="LaButti K."/>
            <person name="Lapidus A."/>
            <person name="Lindquist E."/>
            <person name="Lucas S."/>
            <person name="Miller K."/>
            <person name="Shantappa S."/>
            <person name="Grigoriev I.V."/>
            <person name="Hibbett D.S."/>
            <person name="McLaughlin D.J."/>
            <person name="Spatafora J.W."/>
            <person name="Aime M.C."/>
        </authorList>
    </citation>
    <scope>NUCLEOTIDE SEQUENCE [LARGE SCALE GENOMIC DNA]</scope>
    <source>
        <strain evidence="3">ATCC MYA-4683 / CBS 633.66</strain>
    </source>
</reference>
<keyword evidence="1" id="KW-1133">Transmembrane helix</keyword>
<evidence type="ECO:0000313" key="3">
    <source>
        <dbReference type="Proteomes" id="UP000005242"/>
    </source>
</evidence>
<keyword evidence="1" id="KW-0812">Transmembrane</keyword>
<keyword evidence="1" id="KW-0472">Membrane</keyword>
<feature type="transmembrane region" description="Helical" evidence="1">
    <location>
        <begin position="24"/>
        <end position="46"/>
    </location>
</feature>
<evidence type="ECO:0000313" key="2">
    <source>
        <dbReference type="EMBL" id="EIM21262.1"/>
    </source>
</evidence>
<dbReference type="GeneID" id="18471065"/>
<sequence length="273" mass="31769">MIDTLSYVITEQKSNVGFICGNLLFGYVVLVMSFWSIIIISTFVVYSDIILQRLVFSSIWFLRGLVTEGIYLKGHKRYRTYNQWISSDIISLKATEKSGMVFVHGSLFWARLFDYETLQYLQAFNVSRLIDDIKTTSIPTEATNQDANSNITRVVKQDSKILVNDIARSKLNTLSERYYTHYLQDLEHYSNNTQDIHRYFDQMVNDNATRIPQEYIYTSHTPQTLSQNILQYFTESLIGYQISSPQATRIPQEIHLRKPYTTNAESKHTAILH</sequence>
<organism evidence="2 3">
    <name type="scientific">Wallemia mellicola (strain ATCC MYA-4683 / CBS 633.66)</name>
    <name type="common">Wallemia sebi (CBS 633.66)</name>
    <dbReference type="NCBI Taxonomy" id="671144"/>
    <lineage>
        <taxon>Eukaryota</taxon>
        <taxon>Fungi</taxon>
        <taxon>Dikarya</taxon>
        <taxon>Basidiomycota</taxon>
        <taxon>Wallemiomycotina</taxon>
        <taxon>Wallemiomycetes</taxon>
        <taxon>Wallemiales</taxon>
        <taxon>Wallemiaceae</taxon>
        <taxon>Wallemia</taxon>
    </lineage>
</organism>
<dbReference type="KEGG" id="wse:WALSEDRAFT_28903"/>
<dbReference type="Proteomes" id="UP000005242">
    <property type="component" value="Unassembled WGS sequence"/>
</dbReference>
<dbReference type="InParanoid" id="I4YBC0"/>
<dbReference type="AlphaFoldDB" id="I4YBC0"/>
<dbReference type="RefSeq" id="XP_006958615.1">
    <property type="nucleotide sequence ID" value="XM_006958553.1"/>
</dbReference>
<keyword evidence="3" id="KW-1185">Reference proteome</keyword>
<protein>
    <submittedName>
        <fullName evidence="2">Uncharacterized protein</fullName>
    </submittedName>
</protein>